<dbReference type="PANTHER" id="PTHR23083:SF464">
    <property type="entry name" value="TETRATRICOPEPTIDE REPEAT DOMAIN 7, ISOFORM A"/>
    <property type="match status" value="1"/>
</dbReference>
<sequence length="931" mass="99048">MNKDDKASSAQELISSRLAGPWILPHHGIQPGDTIASAVHAELLRNYAKLHPGNEAAARVATIEHELHSGYVAYLSAVGYSDASHSADTEKSAVIPPSIADSESLQARSLVAAVEELASLRGHFAKGSPDWDAASALRILAFFALGRDTDAVSDAKASAVLISEPSHEHGAASRLHAAHLVMAASLIGLAAERGGAPDLALDAYEHAASLYKSQKHDSVGIDELERWAEIALYRSALLNVRLGRDASGALRRYQAAEARWPSIFRTYQRTAVSAAYLNSLNKSFAKVVSSAAPTSAPSAIEGLTIRTACGRRGRPFVIPRSTTNELAKAKAAVLRSLESGETLPRAGETNAAAERMADEIVLAWQHDGAQGGAVADEVAFILYRIAKITFRSQRVLRHLVEVLTAAEAYAEAIAALDQYIALVERVWGTSGLPNDQGLADGRPVDTPAEFVDTLLRGAHVALVYLNDHATAERLSRMLLRLVGREASDGIVVEPPRPVLAQVLRAAARVTIAKALDTPGPARRTQLIAACEQLQESAALDPDASETHFALAGVKAQLRDTRGALIAGRRALELEPASLDTWHLLVLLLSAEKDFSGALALADEALSQADADDAADAQGASARAYLASYDYPPSARERAESYVQLMITHNVLTELTEGSAAALEEQKEIFEAFQSRLVTRATPAAAVPAATVSPGDVAPTPAAARVARRVSRETRTLVDLWLLSSATFRRAGDLEQARSAINEAERLDAGNASVWVQLAQWCNASELHGAAVTCLYKALACDGESVAARVLLSRHFLEPNALALRQSHADAIAAAAAMDSTSVMQGKLFAPGAAARRAGARALGATTQPRLGSVAAEFSWDTSPHPAAASLAEVLLRTTTQHRGWDSPEAWHLLARIERGRSGPAERTALVEALSLEESRPIRVIRDAIAFP</sequence>
<evidence type="ECO:0008006" key="5">
    <source>
        <dbReference type="Google" id="ProtNLM"/>
    </source>
</evidence>
<dbReference type="SUPFAM" id="SSF48452">
    <property type="entry name" value="TPR-like"/>
    <property type="match status" value="2"/>
</dbReference>
<dbReference type="InterPro" id="IPR051722">
    <property type="entry name" value="Endocytosis_PI4K-reg_protein"/>
</dbReference>
<name>A0AAF0EXM6_9BASI</name>
<protein>
    <recommendedName>
        <fullName evidence="5">Tetratricopeptide repeat protein</fullName>
    </recommendedName>
</protein>
<evidence type="ECO:0000256" key="1">
    <source>
        <dbReference type="ARBA" id="ARBA00002550"/>
    </source>
</evidence>
<accession>A0AAF0EXM6</accession>
<dbReference type="InterPro" id="IPR011990">
    <property type="entry name" value="TPR-like_helical_dom_sf"/>
</dbReference>
<comment type="similarity">
    <text evidence="2">Belongs to the YPP1 family.</text>
</comment>
<evidence type="ECO:0000313" key="4">
    <source>
        <dbReference type="Proteomes" id="UP001219933"/>
    </source>
</evidence>
<dbReference type="AlphaFoldDB" id="A0AAF0EXM6"/>
<dbReference type="EMBL" id="CP119881">
    <property type="protein sequence ID" value="WFD36587.1"/>
    <property type="molecule type" value="Genomic_DNA"/>
</dbReference>
<evidence type="ECO:0000256" key="2">
    <source>
        <dbReference type="ARBA" id="ARBA00038251"/>
    </source>
</evidence>
<proteinExistence type="inferred from homology"/>
<dbReference type="Gene3D" id="1.25.40.10">
    <property type="entry name" value="Tetratricopeptide repeat domain"/>
    <property type="match status" value="2"/>
</dbReference>
<gene>
    <name evidence="3" type="ORF">MCUN1_003470</name>
</gene>
<dbReference type="PANTHER" id="PTHR23083">
    <property type="entry name" value="TETRATRICOPEPTIDE REPEAT PROTEIN, TPR"/>
    <property type="match status" value="1"/>
</dbReference>
<reference evidence="3" key="1">
    <citation type="submission" date="2023-03" db="EMBL/GenBank/DDBJ databases">
        <title>Mating type loci evolution in Malassezia.</title>
        <authorList>
            <person name="Coelho M.A."/>
        </authorList>
    </citation>
    <scope>NUCLEOTIDE SEQUENCE</scope>
    <source>
        <strain evidence="3">CBS 11721</strain>
    </source>
</reference>
<dbReference type="InterPro" id="IPR019734">
    <property type="entry name" value="TPR_rpt"/>
</dbReference>
<keyword evidence="4" id="KW-1185">Reference proteome</keyword>
<dbReference type="Proteomes" id="UP001219933">
    <property type="component" value="Chromosome 5"/>
</dbReference>
<comment type="function">
    <text evidence="1">Involved in endocytosis.</text>
</comment>
<evidence type="ECO:0000313" key="3">
    <source>
        <dbReference type="EMBL" id="WFD36587.1"/>
    </source>
</evidence>
<organism evidence="3 4">
    <name type="scientific">Malassezia cuniculi</name>
    <dbReference type="NCBI Taxonomy" id="948313"/>
    <lineage>
        <taxon>Eukaryota</taxon>
        <taxon>Fungi</taxon>
        <taxon>Dikarya</taxon>
        <taxon>Basidiomycota</taxon>
        <taxon>Ustilaginomycotina</taxon>
        <taxon>Malasseziomycetes</taxon>
        <taxon>Malasseziales</taxon>
        <taxon>Malasseziaceae</taxon>
        <taxon>Malassezia</taxon>
    </lineage>
</organism>
<dbReference type="SMART" id="SM00028">
    <property type="entry name" value="TPR"/>
    <property type="match status" value="5"/>
</dbReference>